<dbReference type="EMBL" id="ML975154">
    <property type="protein sequence ID" value="KAF1813922.1"/>
    <property type="molecule type" value="Genomic_DNA"/>
</dbReference>
<reference evidence="4" key="2">
    <citation type="submission" date="2020-04" db="EMBL/GenBank/DDBJ databases">
        <authorList>
            <consortium name="NCBI Genome Project"/>
        </authorList>
    </citation>
    <scope>NUCLEOTIDE SEQUENCE</scope>
    <source>
        <strain evidence="4">CBS 781.70</strain>
    </source>
</reference>
<dbReference type="PANTHER" id="PTHR31904">
    <property type="entry name" value="BYPASS OF STOP CODON PROTEIN 5-RELATED"/>
    <property type="match status" value="1"/>
</dbReference>
<dbReference type="GeneID" id="54419771"/>
<feature type="region of interest" description="Disordered" evidence="1">
    <location>
        <begin position="354"/>
        <end position="392"/>
    </location>
</feature>
<keyword evidence="3" id="KW-1185">Reference proteome</keyword>
<reference evidence="2 4" key="1">
    <citation type="submission" date="2020-01" db="EMBL/GenBank/DDBJ databases">
        <authorList>
            <consortium name="DOE Joint Genome Institute"/>
            <person name="Haridas S."/>
            <person name="Albert R."/>
            <person name="Binder M."/>
            <person name="Bloem J."/>
            <person name="Labutti K."/>
            <person name="Salamov A."/>
            <person name="Andreopoulos B."/>
            <person name="Baker S.E."/>
            <person name="Barry K."/>
            <person name="Bills G."/>
            <person name="Bluhm B.H."/>
            <person name="Cannon C."/>
            <person name="Castanera R."/>
            <person name="Culley D.E."/>
            <person name="Daum C."/>
            <person name="Ezra D."/>
            <person name="Gonzalez J.B."/>
            <person name="Henrissat B."/>
            <person name="Kuo A."/>
            <person name="Liang C."/>
            <person name="Lipzen A."/>
            <person name="Lutzoni F."/>
            <person name="Magnuson J."/>
            <person name="Mondo S."/>
            <person name="Nolan M."/>
            <person name="Ohm R."/>
            <person name="Pangilinan J."/>
            <person name="Park H.-J."/>
            <person name="Ramirez L."/>
            <person name="Alfaro M."/>
            <person name="Sun H."/>
            <person name="Tritt A."/>
            <person name="Yoshinaga Y."/>
            <person name="Zwiers L.-H."/>
            <person name="Turgeon B.G."/>
            <person name="Goodwin S.B."/>
            <person name="Spatafora J.W."/>
            <person name="Crous P.W."/>
            <person name="Grigoriev I.V."/>
        </authorList>
    </citation>
    <scope>NUCLEOTIDE SEQUENCE</scope>
    <source>
        <strain evidence="2 4">CBS 781.70</strain>
    </source>
</reference>
<feature type="compositionally biased region" description="Polar residues" evidence="1">
    <location>
        <begin position="360"/>
        <end position="380"/>
    </location>
</feature>
<accession>A0A6G1G7D7</accession>
<dbReference type="AlphaFoldDB" id="A0A6G1G7D7"/>
<name>A0A6G1G7D7_9PEZI</name>
<dbReference type="InterPro" id="IPR014752">
    <property type="entry name" value="Arrestin-like_C"/>
</dbReference>
<feature type="region of interest" description="Disordered" evidence="1">
    <location>
        <begin position="493"/>
        <end position="515"/>
    </location>
</feature>
<dbReference type="PANTHER" id="PTHR31904:SF1">
    <property type="entry name" value="BYPASS OF STOP CODON PROTEIN 5-RELATED"/>
    <property type="match status" value="1"/>
</dbReference>
<organism evidence="2">
    <name type="scientific">Eremomyces bilateralis CBS 781.70</name>
    <dbReference type="NCBI Taxonomy" id="1392243"/>
    <lineage>
        <taxon>Eukaryota</taxon>
        <taxon>Fungi</taxon>
        <taxon>Dikarya</taxon>
        <taxon>Ascomycota</taxon>
        <taxon>Pezizomycotina</taxon>
        <taxon>Dothideomycetes</taxon>
        <taxon>Dothideomycetes incertae sedis</taxon>
        <taxon>Eremomycetales</taxon>
        <taxon>Eremomycetaceae</taxon>
        <taxon>Eremomyces</taxon>
    </lineage>
</organism>
<reference evidence="4" key="3">
    <citation type="submission" date="2025-04" db="UniProtKB">
        <authorList>
            <consortium name="RefSeq"/>
        </authorList>
    </citation>
    <scope>IDENTIFICATION</scope>
    <source>
        <strain evidence="4">CBS 781.70</strain>
    </source>
</reference>
<dbReference type="RefSeq" id="XP_033535553.1">
    <property type="nucleotide sequence ID" value="XM_033679201.1"/>
</dbReference>
<evidence type="ECO:0000313" key="4">
    <source>
        <dbReference type="RefSeq" id="XP_033535553.1"/>
    </source>
</evidence>
<evidence type="ECO:0000313" key="2">
    <source>
        <dbReference type="EMBL" id="KAF1813922.1"/>
    </source>
</evidence>
<evidence type="ECO:0000256" key="1">
    <source>
        <dbReference type="SAM" id="MobiDB-lite"/>
    </source>
</evidence>
<dbReference type="InterPro" id="IPR039634">
    <property type="entry name" value="Bul1-like"/>
</dbReference>
<dbReference type="Proteomes" id="UP000504638">
    <property type="component" value="Unplaced"/>
</dbReference>
<proteinExistence type="predicted"/>
<evidence type="ECO:0000313" key="3">
    <source>
        <dbReference type="Proteomes" id="UP000504638"/>
    </source>
</evidence>
<evidence type="ECO:0008006" key="5">
    <source>
        <dbReference type="Google" id="ProtNLM"/>
    </source>
</evidence>
<gene>
    <name evidence="2 4" type="ORF">P152DRAFT_457299</name>
</gene>
<protein>
    <recommendedName>
        <fullName evidence="5">Arrestin-like N-terminal domain-containing protein</fullName>
    </recommendedName>
</protein>
<dbReference type="Gene3D" id="2.60.40.640">
    <property type="match status" value="1"/>
</dbReference>
<dbReference type="OrthoDB" id="2283785at2759"/>
<sequence length="532" mass="59043">MSSSSYSVMSREALDLKVRNMTLLSKPIIEIYLKDTSRSVHGTYVRSFSTLDKIEGEVRITAKNDTRFDEINITFEGVAFTFVDNMSPITTGATRVEKYRRFLFLRQPIDYSTQVPQPRIIAAGATVTIPFMFVVPQKLPLSSCTHKVANDHVKLAHLQVPPSLGDPETSGFGGRLLDDSAPDMARIQYVLRVRLSRNRDSDGSENMLAQKSKKVRIKPAVDEAPPVDADNDPDYILRCEKGLRKFSKGRLGRLIIEAEQPQSFRLPASPIEDAGRPVTTKARAILRFDPASPNEQPPRLGSLSALLRAHTFFAATPRNDFSSKSIMPYDMSQGHFDRGFNIFNHCMGGAQWERHDPSPSDCSRSGSHDSTNTRRTSSGSIPVPAPSSEKPPKPGCPFYTAVFLIPLTLPTSRSFPPTFHSCLISRIYTLSLDLTLHGVSMMNPKLHLRLPVQVSDEGSKDTIEERRRSEVEEQERWEGAFAAADEYFAPRRIGQPETELPEQRRDGLPGYDADIGVRGGGGAARGLVRAVG</sequence>